<proteinExistence type="predicted"/>
<gene>
    <name evidence="1" type="ORF">LY89DRAFT_167423</name>
</gene>
<dbReference type="AlphaFoldDB" id="A0A194XSI7"/>
<protein>
    <submittedName>
        <fullName evidence="1">Uncharacterized protein</fullName>
    </submittedName>
</protein>
<reference evidence="1 2" key="1">
    <citation type="submission" date="2015-10" db="EMBL/GenBank/DDBJ databases">
        <title>Full genome of DAOMC 229536 Phialocephala scopiformis, a fungal endophyte of spruce producing the potent anti-insectan compound rugulosin.</title>
        <authorList>
            <consortium name="DOE Joint Genome Institute"/>
            <person name="Walker A.K."/>
            <person name="Frasz S.L."/>
            <person name="Seifert K.A."/>
            <person name="Miller J.D."/>
            <person name="Mondo S.J."/>
            <person name="Labutti K."/>
            <person name="Lipzen A."/>
            <person name="Dockter R."/>
            <person name="Kennedy M."/>
            <person name="Grigoriev I.V."/>
            <person name="Spatafora J.W."/>
        </authorList>
    </citation>
    <scope>NUCLEOTIDE SEQUENCE [LARGE SCALE GENOMIC DNA]</scope>
    <source>
        <strain evidence="1 2">CBS 120377</strain>
    </source>
</reference>
<dbReference type="EMBL" id="KQ947405">
    <property type="protein sequence ID" value="KUJ23106.1"/>
    <property type="molecule type" value="Genomic_DNA"/>
</dbReference>
<dbReference type="Proteomes" id="UP000070700">
    <property type="component" value="Unassembled WGS sequence"/>
</dbReference>
<evidence type="ECO:0000313" key="2">
    <source>
        <dbReference type="Proteomes" id="UP000070700"/>
    </source>
</evidence>
<dbReference type="RefSeq" id="XP_018077461.1">
    <property type="nucleotide sequence ID" value="XM_018205542.1"/>
</dbReference>
<dbReference type="GeneID" id="28815268"/>
<keyword evidence="2" id="KW-1185">Reference proteome</keyword>
<dbReference type="KEGG" id="psco:LY89DRAFT_167423"/>
<evidence type="ECO:0000313" key="1">
    <source>
        <dbReference type="EMBL" id="KUJ23106.1"/>
    </source>
</evidence>
<accession>A0A194XSI7</accession>
<sequence length="162" mass="18345">MFDANVNHPSRARRRSRSSLMQMRMQTRCELAAEITKQHQSCVLVKSRYRYRQHQKRQRPRSSPAAKLLQRCSLIPVSVPKSQFLAVLRSFITHAVPYQKMPQAGPHPLQPGRSFTVSTQRLQAPKNGGRMSLSRVAGCHQGRREGLEKVSLACLQGSGRSK</sequence>
<name>A0A194XSI7_MOLSC</name>
<organism evidence="1 2">
    <name type="scientific">Mollisia scopiformis</name>
    <name type="common">Conifer needle endophyte fungus</name>
    <name type="synonym">Phialocephala scopiformis</name>
    <dbReference type="NCBI Taxonomy" id="149040"/>
    <lineage>
        <taxon>Eukaryota</taxon>
        <taxon>Fungi</taxon>
        <taxon>Dikarya</taxon>
        <taxon>Ascomycota</taxon>
        <taxon>Pezizomycotina</taxon>
        <taxon>Leotiomycetes</taxon>
        <taxon>Helotiales</taxon>
        <taxon>Mollisiaceae</taxon>
        <taxon>Mollisia</taxon>
    </lineage>
</organism>
<dbReference type="InParanoid" id="A0A194XSI7"/>